<dbReference type="eggNOG" id="COG2508">
    <property type="taxonomic scope" value="Bacteria"/>
</dbReference>
<dbReference type="RefSeq" id="WP_013583267.1">
    <property type="nucleotide sequence ID" value="NC_015125.1"/>
</dbReference>
<protein>
    <submittedName>
        <fullName evidence="2">Polyketide synthase modules</fullName>
    </submittedName>
</protein>
<sequence length="321" mass="33836">MQELAGRLKVLDPAASESVKIIEYFDSLIAGGAGVEAVVRAAAILGGTTAGARVRGRLVGIDADGARTTPTPPPSLPDTDAPSVWLQRDTGAALNDAMIVDRAQVALAIITARADPTTSAVERVIDAGVSRVDREAAAHRLRLDGEVRVVAAPPHSRHVTTASTVLATADGAVWIGLGEVVPPDGPAGTSLARDLDDLPRACADARLALRLADERHRVVDAGELGVLIELARAVDPSGPRHPDLEVLDALDARTLEALDVVVDSESIRAAATRLSLHHSSLQSRHETWTRQLGYDPLTPRGRARFLAARMLQRLGSGTRES</sequence>
<evidence type="ECO:0000256" key="1">
    <source>
        <dbReference type="SAM" id="MobiDB-lite"/>
    </source>
</evidence>
<dbReference type="InterPro" id="IPR042070">
    <property type="entry name" value="PucR_C-HTH_sf"/>
</dbReference>
<dbReference type="Gene3D" id="1.10.10.2840">
    <property type="entry name" value="PucR C-terminal helix-turn-helix domain"/>
    <property type="match status" value="1"/>
</dbReference>
<name>E8N8T1_MICTS</name>
<dbReference type="Proteomes" id="UP000008975">
    <property type="component" value="Chromosome"/>
</dbReference>
<gene>
    <name evidence="2" type="ordered locus">MTES_0176</name>
</gene>
<accession>E8N8T1</accession>
<reference evidence="2 3" key="1">
    <citation type="journal article" date="2011" name="J. Bacteriol.">
        <title>Genome sequence of Microbacterium testaceum StLB037, an N-acylhomoserine lactone-degrading bacterium isolated from potato leaves.</title>
        <authorList>
            <person name="Morohoshi T."/>
            <person name="Wang W.-Z."/>
            <person name="Someya N."/>
            <person name="Ikeda T."/>
        </authorList>
    </citation>
    <scope>NUCLEOTIDE SEQUENCE [LARGE SCALE GENOMIC DNA]</scope>
    <source>
        <strain evidence="2 3">StLB037</strain>
    </source>
</reference>
<dbReference type="HOGENOM" id="CLU_068869_0_0_11"/>
<dbReference type="OrthoDB" id="5051269at2"/>
<feature type="region of interest" description="Disordered" evidence="1">
    <location>
        <begin position="63"/>
        <end position="82"/>
    </location>
</feature>
<proteinExistence type="predicted"/>
<dbReference type="EMBL" id="AP012052">
    <property type="protein sequence ID" value="BAJ73140.1"/>
    <property type="molecule type" value="Genomic_DNA"/>
</dbReference>
<reference key="2">
    <citation type="submission" date="2011-02" db="EMBL/GenBank/DDBJ databases">
        <title>Genome sequence of Microbacterium testaceum StLB037.</title>
        <authorList>
            <person name="Morohoshi T."/>
            <person name="Wang W.Z."/>
            <person name="Someya N."/>
            <person name="Ikeda T."/>
        </authorList>
    </citation>
    <scope>NUCLEOTIDE SEQUENCE</scope>
    <source>
        <strain>StLB037</strain>
    </source>
</reference>
<organism evidence="2 3">
    <name type="scientific">Microbacterium testaceum (strain StLB037)</name>
    <dbReference type="NCBI Taxonomy" id="979556"/>
    <lineage>
        <taxon>Bacteria</taxon>
        <taxon>Bacillati</taxon>
        <taxon>Actinomycetota</taxon>
        <taxon>Actinomycetes</taxon>
        <taxon>Micrococcales</taxon>
        <taxon>Microbacteriaceae</taxon>
        <taxon>Microbacterium</taxon>
    </lineage>
</organism>
<dbReference type="KEGG" id="mts:MTES_0176"/>
<dbReference type="AlphaFoldDB" id="E8N8T1"/>
<evidence type="ECO:0000313" key="3">
    <source>
        <dbReference type="Proteomes" id="UP000008975"/>
    </source>
</evidence>
<dbReference type="STRING" id="979556.MTES_0176"/>
<evidence type="ECO:0000313" key="2">
    <source>
        <dbReference type="EMBL" id="BAJ73140.1"/>
    </source>
</evidence>